<dbReference type="OrthoDB" id="294702at2759"/>
<evidence type="ECO:0000259" key="2">
    <source>
        <dbReference type="Pfam" id="PF00561"/>
    </source>
</evidence>
<dbReference type="GO" id="GO:0016787">
    <property type="term" value="F:hydrolase activity"/>
    <property type="evidence" value="ECO:0007669"/>
    <property type="project" value="UniProtKB-KW"/>
</dbReference>
<feature type="region of interest" description="Disordered" evidence="1">
    <location>
        <begin position="47"/>
        <end position="87"/>
    </location>
</feature>
<dbReference type="PANTHER" id="PTHR45763:SF51">
    <property type="entry name" value="ALPHA_BETA-HYDROLASES SUPERFAMILY PROTEIN"/>
    <property type="match status" value="1"/>
</dbReference>
<proteinExistence type="predicted"/>
<dbReference type="SUPFAM" id="SSF53474">
    <property type="entry name" value="alpha/beta-Hydrolases"/>
    <property type="match status" value="1"/>
</dbReference>
<sequence length="434" mass="49851">MERVWLLGWSKWEIKKEDTVGYILFQYLNINTTRIPTKYITQHRQELGHNLRERERERERKMATEVNRKVSAASAGAHSKKPNKKSSFPSGFLRTTLYVLLIGFAVRAYQALRPPPPKICGSPDGPPVTAPRIKLRDGRNLAYQEHGVLKDAAKYKIISILGFDSCRLDEVVAKTLSPDVVEEFRIYTVSFDRPGYGESDPNPNLSVKSMALDIEELADKLELGSKFYIIGYSLGGMITWGCLKYIPHRLAGAVLLAPAVNYWWSGLPSNLSNEAFHEQKIRDQWTYRIAHYTPWLTHWWNTQQWFPSSSLIAQSPEMLSLQDIQLIPKLSDRESYEAHIRQQGEYVSVHRDLNFIFHNWEFSPLDLENPFPNNEGSVHIWQGSDDLMVATKLQPYIAKKLPWIHYHELSGAGHMFPYADGMSDIIIKSLLHGK</sequence>
<protein>
    <submittedName>
        <fullName evidence="3">Putative alpha/Beta hydrolase</fullName>
    </submittedName>
</protein>
<evidence type="ECO:0000256" key="1">
    <source>
        <dbReference type="SAM" id="MobiDB-lite"/>
    </source>
</evidence>
<keyword evidence="3" id="KW-0378">Hydrolase</keyword>
<comment type="caution">
    <text evidence="3">The sequence shown here is derived from an EMBL/GenBank/DDBJ whole genome shotgun (WGS) entry which is preliminary data.</text>
</comment>
<organism evidence="3 4">
    <name type="scientific">Lupinus albus</name>
    <name type="common">White lupine</name>
    <name type="synonym">Lupinus termis</name>
    <dbReference type="NCBI Taxonomy" id="3870"/>
    <lineage>
        <taxon>Eukaryota</taxon>
        <taxon>Viridiplantae</taxon>
        <taxon>Streptophyta</taxon>
        <taxon>Embryophyta</taxon>
        <taxon>Tracheophyta</taxon>
        <taxon>Spermatophyta</taxon>
        <taxon>Magnoliopsida</taxon>
        <taxon>eudicotyledons</taxon>
        <taxon>Gunneridae</taxon>
        <taxon>Pentapetalae</taxon>
        <taxon>rosids</taxon>
        <taxon>fabids</taxon>
        <taxon>Fabales</taxon>
        <taxon>Fabaceae</taxon>
        <taxon>Papilionoideae</taxon>
        <taxon>50 kb inversion clade</taxon>
        <taxon>genistoids sensu lato</taxon>
        <taxon>core genistoids</taxon>
        <taxon>Genisteae</taxon>
        <taxon>Lupinus</taxon>
    </lineage>
</organism>
<dbReference type="Gene3D" id="3.40.50.1820">
    <property type="entry name" value="alpha/beta hydrolase"/>
    <property type="match status" value="1"/>
</dbReference>
<dbReference type="AlphaFoldDB" id="A0A6A4NJ85"/>
<feature type="domain" description="AB hydrolase-1" evidence="2">
    <location>
        <begin position="188"/>
        <end position="416"/>
    </location>
</feature>
<feature type="compositionally biased region" description="Basic and acidic residues" evidence="1">
    <location>
        <begin position="47"/>
        <end position="68"/>
    </location>
</feature>
<evidence type="ECO:0000313" key="4">
    <source>
        <dbReference type="Proteomes" id="UP000447434"/>
    </source>
</evidence>
<dbReference type="InterPro" id="IPR029058">
    <property type="entry name" value="AB_hydrolase_fold"/>
</dbReference>
<reference evidence="4" key="1">
    <citation type="journal article" date="2020" name="Nat. Commun.">
        <title>Genome sequence of the cluster root forming white lupin.</title>
        <authorList>
            <person name="Hufnagel B."/>
            <person name="Marques A."/>
            <person name="Soriano A."/>
            <person name="Marques L."/>
            <person name="Divol F."/>
            <person name="Doumas P."/>
            <person name="Sallet E."/>
            <person name="Mancinotti D."/>
            <person name="Carrere S."/>
            <person name="Marande W."/>
            <person name="Arribat S."/>
            <person name="Keller J."/>
            <person name="Huneau C."/>
            <person name="Blein T."/>
            <person name="Aime D."/>
            <person name="Laguerre M."/>
            <person name="Taylor J."/>
            <person name="Schubert V."/>
            <person name="Nelson M."/>
            <person name="Geu-Flores F."/>
            <person name="Crespi M."/>
            <person name="Gallardo-Guerrero K."/>
            <person name="Delaux P.-M."/>
            <person name="Salse J."/>
            <person name="Berges H."/>
            <person name="Guyot R."/>
            <person name="Gouzy J."/>
            <person name="Peret B."/>
        </authorList>
    </citation>
    <scope>NUCLEOTIDE SEQUENCE [LARGE SCALE GENOMIC DNA]</scope>
    <source>
        <strain evidence="4">cv. Amiga</strain>
    </source>
</reference>
<name>A0A6A4NJ85_LUPAL</name>
<dbReference type="PANTHER" id="PTHR45763">
    <property type="entry name" value="HYDROLASE, ALPHA/BETA FOLD FAMILY PROTEIN, EXPRESSED-RELATED"/>
    <property type="match status" value="1"/>
</dbReference>
<dbReference type="EMBL" id="WOCE01000020">
    <property type="protein sequence ID" value="KAE9590835.1"/>
    <property type="molecule type" value="Genomic_DNA"/>
</dbReference>
<evidence type="ECO:0000313" key="3">
    <source>
        <dbReference type="EMBL" id="KAE9590835.1"/>
    </source>
</evidence>
<gene>
    <name evidence="3" type="ORF">Lalb_Chr20g0111821</name>
</gene>
<accession>A0A6A4NJ85</accession>
<dbReference type="Pfam" id="PF00561">
    <property type="entry name" value="Abhydrolase_1"/>
    <property type="match status" value="1"/>
</dbReference>
<dbReference type="InterPro" id="IPR000073">
    <property type="entry name" value="AB_hydrolase_1"/>
</dbReference>
<dbReference type="Proteomes" id="UP000447434">
    <property type="component" value="Chromosome 20"/>
</dbReference>
<dbReference type="FunFam" id="3.40.50.1820:FF:000270">
    <property type="entry name" value="Alpha/beta-Hydrolases superfamily protein"/>
    <property type="match status" value="1"/>
</dbReference>
<keyword evidence="4" id="KW-1185">Reference proteome</keyword>